<gene>
    <name evidence="2" type="ORF">SAMN05444858_1267</name>
</gene>
<dbReference type="Pfam" id="PF24712">
    <property type="entry name" value="YxiG_2"/>
    <property type="match status" value="1"/>
</dbReference>
<sequence length="160" mass="18263">MEISQLDRALDDIFDQAVLYHAYTDYMRDYEVIVYATADPSTGIQPADLRYLFECCVVAEATTALSPDTWRESLDEGLTDPEIGPDLDGYVWAVRWQSLYPGAHRIADSRRAQEWAERVGIDFHEVRIEMNGHNLTLVFSDLEVTRLPVGYAPFRVTEGE</sequence>
<dbReference type="RefSeq" id="WP_076473603.1">
    <property type="nucleotide sequence ID" value="NZ_FTNF01000026.1"/>
</dbReference>
<dbReference type="Proteomes" id="UP000186004">
    <property type="component" value="Unassembled WGS sequence"/>
</dbReference>
<dbReference type="AlphaFoldDB" id="A0A1N7EQ29"/>
<name>A0A1N7EQ29_9ACTN</name>
<evidence type="ECO:0000259" key="1">
    <source>
        <dbReference type="Pfam" id="PF24712"/>
    </source>
</evidence>
<evidence type="ECO:0000313" key="2">
    <source>
        <dbReference type="EMBL" id="SIR90207.1"/>
    </source>
</evidence>
<feature type="domain" description="YxiG-like" evidence="1">
    <location>
        <begin position="3"/>
        <end position="156"/>
    </location>
</feature>
<keyword evidence="3" id="KW-1185">Reference proteome</keyword>
<dbReference type="EMBL" id="FTNF01000026">
    <property type="protein sequence ID" value="SIR90207.1"/>
    <property type="molecule type" value="Genomic_DNA"/>
</dbReference>
<reference evidence="2 3" key="1">
    <citation type="submission" date="2017-01" db="EMBL/GenBank/DDBJ databases">
        <authorList>
            <person name="Mah S.A."/>
            <person name="Swanson W.J."/>
            <person name="Moy G.W."/>
            <person name="Vacquier V.D."/>
        </authorList>
    </citation>
    <scope>NUCLEOTIDE SEQUENCE [LARGE SCALE GENOMIC DNA]</scope>
    <source>
        <strain evidence="2 3">DSM 45758</strain>
    </source>
</reference>
<organism evidence="2 3">
    <name type="scientific">Micromonospora avicenniae</name>
    <dbReference type="NCBI Taxonomy" id="1198245"/>
    <lineage>
        <taxon>Bacteria</taxon>
        <taxon>Bacillati</taxon>
        <taxon>Actinomycetota</taxon>
        <taxon>Actinomycetes</taxon>
        <taxon>Micromonosporales</taxon>
        <taxon>Micromonosporaceae</taxon>
        <taxon>Micromonospora</taxon>
    </lineage>
</organism>
<proteinExistence type="predicted"/>
<evidence type="ECO:0000313" key="3">
    <source>
        <dbReference type="Proteomes" id="UP000186004"/>
    </source>
</evidence>
<dbReference type="InterPro" id="IPR058188">
    <property type="entry name" value="YxiG-like"/>
</dbReference>
<dbReference type="OrthoDB" id="3685701at2"/>
<accession>A0A1N7EQ29</accession>
<protein>
    <recommendedName>
        <fullName evidence="1">YxiG-like domain-containing protein</fullName>
    </recommendedName>
</protein>